<comment type="caution">
    <text evidence="1">The sequence shown here is derived from an EMBL/GenBank/DDBJ whole genome shotgun (WGS) entry which is preliminary data.</text>
</comment>
<keyword evidence="2" id="KW-1185">Reference proteome</keyword>
<dbReference type="AlphaFoldDB" id="A0A4R8LJQ3"/>
<name>A0A4R8LJQ3_9BURK</name>
<dbReference type="EMBL" id="SORE01000021">
    <property type="protein sequence ID" value="TDY42494.1"/>
    <property type="molecule type" value="Genomic_DNA"/>
</dbReference>
<dbReference type="Proteomes" id="UP000295509">
    <property type="component" value="Unassembled WGS sequence"/>
</dbReference>
<dbReference type="RefSeq" id="WP_243849712.1">
    <property type="nucleotide sequence ID" value="NZ_JBHLUW010000037.1"/>
</dbReference>
<gene>
    <name evidence="1" type="ORF">BX592_12165</name>
</gene>
<evidence type="ECO:0000313" key="1">
    <source>
        <dbReference type="EMBL" id="TDY42494.1"/>
    </source>
</evidence>
<evidence type="ECO:0000313" key="2">
    <source>
        <dbReference type="Proteomes" id="UP000295509"/>
    </source>
</evidence>
<accession>A0A4R8LJQ3</accession>
<sequence>MNASETSLHRLVDKWLGPATVLQVRVVRSGRMPAQRARFVLIETITSTGTRGMFFFRHQDRCWRVFPPHATRPSLTVYPIAA</sequence>
<organism evidence="1 2">
    <name type="scientific">Paraburkholderia rhizosphaerae</name>
    <dbReference type="NCBI Taxonomy" id="480658"/>
    <lineage>
        <taxon>Bacteria</taxon>
        <taxon>Pseudomonadati</taxon>
        <taxon>Pseudomonadota</taxon>
        <taxon>Betaproteobacteria</taxon>
        <taxon>Burkholderiales</taxon>
        <taxon>Burkholderiaceae</taxon>
        <taxon>Paraburkholderia</taxon>
    </lineage>
</organism>
<proteinExistence type="predicted"/>
<reference evidence="1 2" key="1">
    <citation type="submission" date="2019-03" db="EMBL/GenBank/DDBJ databases">
        <title>Genomic Encyclopedia of Type Strains, Phase III (KMG-III): the genomes of soil and plant-associated and newly described type strains.</title>
        <authorList>
            <person name="Whitman W."/>
        </authorList>
    </citation>
    <scope>NUCLEOTIDE SEQUENCE [LARGE SCALE GENOMIC DNA]</scope>
    <source>
        <strain evidence="1 2">LMG 29544</strain>
    </source>
</reference>
<protein>
    <submittedName>
        <fullName evidence="1">Uncharacterized protein</fullName>
    </submittedName>
</protein>